<dbReference type="InterPro" id="IPR038987">
    <property type="entry name" value="MoeA-like"/>
</dbReference>
<dbReference type="InterPro" id="IPR005110">
    <property type="entry name" value="MoeA_linker/N"/>
</dbReference>
<dbReference type="InterPro" id="IPR005111">
    <property type="entry name" value="MoeA_C_domain_IV"/>
</dbReference>
<evidence type="ECO:0000256" key="10">
    <source>
        <dbReference type="ARBA" id="ARBA00022842"/>
    </source>
</evidence>
<dbReference type="InterPro" id="IPR036688">
    <property type="entry name" value="MoeA_C_domain_IV_sf"/>
</dbReference>
<dbReference type="Pfam" id="PF03454">
    <property type="entry name" value="MoeA_C"/>
    <property type="match status" value="1"/>
</dbReference>
<dbReference type="NCBIfam" id="TIGR00177">
    <property type="entry name" value="molyb_syn"/>
    <property type="match status" value="1"/>
</dbReference>
<dbReference type="GO" id="GO:0006777">
    <property type="term" value="P:Mo-molybdopterin cofactor biosynthetic process"/>
    <property type="evidence" value="ECO:0007669"/>
    <property type="project" value="UniProtKB-UniRule"/>
</dbReference>
<evidence type="ECO:0000256" key="7">
    <source>
        <dbReference type="ARBA" id="ARBA00022505"/>
    </source>
</evidence>
<dbReference type="PANTHER" id="PTHR10192">
    <property type="entry name" value="MOLYBDOPTERIN BIOSYNTHESIS PROTEIN"/>
    <property type="match status" value="1"/>
</dbReference>
<dbReference type="UniPathway" id="UPA00344"/>
<feature type="domain" description="MoaB/Mog" evidence="14">
    <location>
        <begin position="184"/>
        <end position="321"/>
    </location>
</feature>
<dbReference type="SUPFAM" id="SSF63867">
    <property type="entry name" value="MoeA C-terminal domain-like"/>
    <property type="match status" value="1"/>
</dbReference>
<dbReference type="GO" id="GO:0005829">
    <property type="term" value="C:cytosol"/>
    <property type="evidence" value="ECO:0007669"/>
    <property type="project" value="TreeGrafter"/>
</dbReference>
<evidence type="ECO:0000256" key="13">
    <source>
        <dbReference type="RuleBase" id="RU365090"/>
    </source>
</evidence>
<dbReference type="STRING" id="641665.GCA_002104455_01684"/>
<evidence type="ECO:0000256" key="12">
    <source>
        <dbReference type="ARBA" id="ARBA00047317"/>
    </source>
</evidence>
<evidence type="ECO:0000256" key="8">
    <source>
        <dbReference type="ARBA" id="ARBA00022679"/>
    </source>
</evidence>
<comment type="function">
    <text evidence="2 13">Catalyzes the insertion of molybdate into adenylated molybdopterin with the concomitant release of AMP.</text>
</comment>
<dbReference type="RefSeq" id="WP_085283490.1">
    <property type="nucleotide sequence ID" value="NZ_FOBI01000002.1"/>
</dbReference>
<dbReference type="AlphaFoldDB" id="A0A1H7JIP1"/>
<evidence type="ECO:0000259" key="14">
    <source>
        <dbReference type="SMART" id="SM00852"/>
    </source>
</evidence>
<keyword evidence="10 13" id="KW-0460">Magnesium</keyword>
<dbReference type="InterPro" id="IPR001453">
    <property type="entry name" value="MoaB/Mog_dom"/>
</dbReference>
<keyword evidence="7 13" id="KW-0500">Molybdenum</keyword>
<reference evidence="16" key="1">
    <citation type="submission" date="2016-10" db="EMBL/GenBank/DDBJ databases">
        <authorList>
            <person name="Varghese N."/>
            <person name="Submissions S."/>
        </authorList>
    </citation>
    <scope>NUCLEOTIDE SEQUENCE [LARGE SCALE GENOMIC DNA]</scope>
    <source>
        <strain evidence="16">CGMCC 1.9127</strain>
    </source>
</reference>
<evidence type="ECO:0000256" key="9">
    <source>
        <dbReference type="ARBA" id="ARBA00022723"/>
    </source>
</evidence>
<dbReference type="EC" id="2.10.1.1" evidence="5 13"/>
<dbReference type="Gene3D" id="3.90.105.10">
    <property type="entry name" value="Molybdopterin biosynthesis moea protein, domain 2"/>
    <property type="match status" value="1"/>
</dbReference>
<comment type="similarity">
    <text evidence="4 13">Belongs to the MoeA family.</text>
</comment>
<accession>A0A1H7JIP1</accession>
<evidence type="ECO:0000313" key="16">
    <source>
        <dbReference type="Proteomes" id="UP000199297"/>
    </source>
</evidence>
<dbReference type="SMART" id="SM00852">
    <property type="entry name" value="MoCF_biosynth"/>
    <property type="match status" value="1"/>
</dbReference>
<evidence type="ECO:0000313" key="15">
    <source>
        <dbReference type="EMBL" id="SEK74362.1"/>
    </source>
</evidence>
<dbReference type="PANTHER" id="PTHR10192:SF5">
    <property type="entry name" value="GEPHYRIN"/>
    <property type="match status" value="1"/>
</dbReference>
<protein>
    <recommendedName>
        <fullName evidence="6 13">Molybdopterin molybdenumtransferase</fullName>
        <ecNumber evidence="5 13">2.10.1.1</ecNumber>
    </recommendedName>
</protein>
<organism evidence="15 16">
    <name type="scientific">Colwellia chukchiensis</name>
    <dbReference type="NCBI Taxonomy" id="641665"/>
    <lineage>
        <taxon>Bacteria</taxon>
        <taxon>Pseudomonadati</taxon>
        <taxon>Pseudomonadota</taxon>
        <taxon>Gammaproteobacteria</taxon>
        <taxon>Alteromonadales</taxon>
        <taxon>Colwelliaceae</taxon>
        <taxon>Colwellia</taxon>
    </lineage>
</organism>
<dbReference type="Gene3D" id="2.40.340.10">
    <property type="entry name" value="MoeA, C-terminal, domain IV"/>
    <property type="match status" value="1"/>
</dbReference>
<dbReference type="NCBIfam" id="NF007960">
    <property type="entry name" value="PRK10680.1"/>
    <property type="match status" value="1"/>
</dbReference>
<dbReference type="InterPro" id="IPR036135">
    <property type="entry name" value="MoeA_linker/N_sf"/>
</dbReference>
<proteinExistence type="inferred from homology"/>
<dbReference type="GO" id="GO:0061599">
    <property type="term" value="F:molybdopterin molybdotransferase activity"/>
    <property type="evidence" value="ECO:0007669"/>
    <property type="project" value="UniProtKB-UniRule"/>
</dbReference>
<comment type="pathway">
    <text evidence="3 13">Cofactor biosynthesis; molybdopterin biosynthesis.</text>
</comment>
<dbReference type="CDD" id="cd00887">
    <property type="entry name" value="MoeA"/>
    <property type="match status" value="1"/>
</dbReference>
<dbReference type="NCBIfam" id="NF045515">
    <property type="entry name" value="Glp_gephyrin"/>
    <property type="match status" value="1"/>
</dbReference>
<evidence type="ECO:0000256" key="5">
    <source>
        <dbReference type="ARBA" id="ARBA00013269"/>
    </source>
</evidence>
<dbReference type="FunFam" id="3.40.980.10:FF:000004">
    <property type="entry name" value="Molybdopterin molybdenumtransferase"/>
    <property type="match status" value="1"/>
</dbReference>
<dbReference type="PROSITE" id="PS01079">
    <property type="entry name" value="MOCF_BIOSYNTHESIS_2"/>
    <property type="match status" value="1"/>
</dbReference>
<dbReference type="SUPFAM" id="SSF53218">
    <property type="entry name" value="Molybdenum cofactor biosynthesis proteins"/>
    <property type="match status" value="1"/>
</dbReference>
<dbReference type="Pfam" id="PF00994">
    <property type="entry name" value="MoCF_biosynth"/>
    <property type="match status" value="1"/>
</dbReference>
<dbReference type="FunFam" id="2.40.340.10:FF:000003">
    <property type="entry name" value="Molybdopterin molybdenumtransferase"/>
    <property type="match status" value="1"/>
</dbReference>
<dbReference type="Gene3D" id="2.170.190.11">
    <property type="entry name" value="Molybdopterin biosynthesis moea protein, domain 3"/>
    <property type="match status" value="1"/>
</dbReference>
<comment type="cofactor">
    <cofactor evidence="1 13">
        <name>Mg(2+)</name>
        <dbReference type="ChEBI" id="CHEBI:18420"/>
    </cofactor>
</comment>
<evidence type="ECO:0000256" key="2">
    <source>
        <dbReference type="ARBA" id="ARBA00002901"/>
    </source>
</evidence>
<gene>
    <name evidence="15" type="ORF">SAMN05216262_102250</name>
</gene>
<keyword evidence="9 13" id="KW-0479">Metal-binding</keyword>
<evidence type="ECO:0000256" key="4">
    <source>
        <dbReference type="ARBA" id="ARBA00010763"/>
    </source>
</evidence>
<dbReference type="Gene3D" id="3.40.980.10">
    <property type="entry name" value="MoaB/Mog-like domain"/>
    <property type="match status" value="1"/>
</dbReference>
<dbReference type="InterPro" id="IPR036425">
    <property type="entry name" value="MoaB/Mog-like_dom_sf"/>
</dbReference>
<keyword evidence="16" id="KW-1185">Reference proteome</keyword>
<evidence type="ECO:0000256" key="3">
    <source>
        <dbReference type="ARBA" id="ARBA00005046"/>
    </source>
</evidence>
<comment type="catalytic activity">
    <reaction evidence="12">
        <text>adenylyl-molybdopterin + molybdate = Mo-molybdopterin + AMP + H(+)</text>
        <dbReference type="Rhea" id="RHEA:35047"/>
        <dbReference type="ChEBI" id="CHEBI:15378"/>
        <dbReference type="ChEBI" id="CHEBI:36264"/>
        <dbReference type="ChEBI" id="CHEBI:62727"/>
        <dbReference type="ChEBI" id="CHEBI:71302"/>
        <dbReference type="ChEBI" id="CHEBI:456215"/>
        <dbReference type="EC" id="2.10.1.1"/>
    </reaction>
</comment>
<keyword evidence="8 13" id="KW-0808">Transferase</keyword>
<dbReference type="EMBL" id="FOBI01000002">
    <property type="protein sequence ID" value="SEK74362.1"/>
    <property type="molecule type" value="Genomic_DNA"/>
</dbReference>
<sequence length="411" mass="43458">MVDCCSAPGLMPFQQALETMLAAIEPITDTETITLSEGLGRILSSDLSSPINVPPHNNSAMDGYAFAQASLAEQDSLHLVGRSMAGQPFQGDCQAGQCIRIMTGAKMPAGCDTVQMQENCAVSDDKVEFLAQPKVGANVRYAGEDIKQGQVVFAKGRRLSAIDLGVLASLGINQLQVFRKLKVALIATGDELKALGEPLSEGDIFESNSYALAGMLKNLNVEVINFGVIIDDESAIKKAFLQADEQADAVISSGGVSVGDADYTKLVLEQIGEVGFWKIAMKPGKPFAFGKLPNSIFFGLPGNPVSAMVTADLLAMPALMKLQHCHAAPAITLKAKCSSDLRKSPGRMDFQRGILSQDSNGELTVSSTGSQGSGILTSIAAANCYIVLAAEQGKVLAGETVDVRLFERFFS</sequence>
<keyword evidence="11 13" id="KW-0501">Molybdenum cofactor biosynthesis</keyword>
<dbReference type="OrthoDB" id="9804758at2"/>
<evidence type="ECO:0000256" key="6">
    <source>
        <dbReference type="ARBA" id="ARBA00021108"/>
    </source>
</evidence>
<dbReference type="Pfam" id="PF03453">
    <property type="entry name" value="MoeA_N"/>
    <property type="match status" value="1"/>
</dbReference>
<evidence type="ECO:0000256" key="1">
    <source>
        <dbReference type="ARBA" id="ARBA00001946"/>
    </source>
</evidence>
<dbReference type="Proteomes" id="UP000199297">
    <property type="component" value="Unassembled WGS sequence"/>
</dbReference>
<dbReference type="SUPFAM" id="SSF63882">
    <property type="entry name" value="MoeA N-terminal region -like"/>
    <property type="match status" value="1"/>
</dbReference>
<dbReference type="GO" id="GO:0046872">
    <property type="term" value="F:metal ion binding"/>
    <property type="evidence" value="ECO:0007669"/>
    <property type="project" value="UniProtKB-UniRule"/>
</dbReference>
<evidence type="ECO:0000256" key="11">
    <source>
        <dbReference type="ARBA" id="ARBA00023150"/>
    </source>
</evidence>
<name>A0A1H7JIP1_9GAMM</name>
<dbReference type="InterPro" id="IPR008284">
    <property type="entry name" value="MoCF_biosynth_CS"/>
</dbReference>